<dbReference type="GO" id="GO:0016251">
    <property type="term" value="F:RNA polymerase II general transcription initiation factor activity"/>
    <property type="evidence" value="ECO:0007669"/>
    <property type="project" value="TreeGrafter"/>
</dbReference>
<proteinExistence type="inferred from homology"/>
<evidence type="ECO:0000256" key="5">
    <source>
        <dbReference type="ARBA" id="ARBA00023242"/>
    </source>
</evidence>
<dbReference type="OrthoDB" id="21060at2759"/>
<feature type="region of interest" description="Disordered" evidence="6">
    <location>
        <begin position="1"/>
        <end position="34"/>
    </location>
</feature>
<accession>A0A2A2K1H9</accession>
<feature type="compositionally biased region" description="Low complexity" evidence="6">
    <location>
        <begin position="348"/>
        <end position="380"/>
    </location>
</feature>
<organism evidence="8 9">
    <name type="scientific">Diploscapter pachys</name>
    <dbReference type="NCBI Taxonomy" id="2018661"/>
    <lineage>
        <taxon>Eukaryota</taxon>
        <taxon>Metazoa</taxon>
        <taxon>Ecdysozoa</taxon>
        <taxon>Nematoda</taxon>
        <taxon>Chromadorea</taxon>
        <taxon>Rhabditida</taxon>
        <taxon>Rhabditina</taxon>
        <taxon>Rhabditomorpha</taxon>
        <taxon>Rhabditoidea</taxon>
        <taxon>Rhabditidae</taxon>
        <taxon>Diploscapter</taxon>
    </lineage>
</organism>
<evidence type="ECO:0000256" key="4">
    <source>
        <dbReference type="ARBA" id="ARBA00023163"/>
    </source>
</evidence>
<feature type="compositionally biased region" description="Low complexity" evidence="6">
    <location>
        <begin position="104"/>
        <end position="118"/>
    </location>
</feature>
<dbReference type="CDD" id="cd08045">
    <property type="entry name" value="HFD_TAF4"/>
    <property type="match status" value="1"/>
</dbReference>
<feature type="domain" description="TAFH" evidence="7">
    <location>
        <begin position="131"/>
        <end position="234"/>
    </location>
</feature>
<comment type="similarity">
    <text evidence="2">Belongs to the TAF4 family.</text>
</comment>
<dbReference type="InterPro" id="IPR003894">
    <property type="entry name" value="TAFH_NHR1"/>
</dbReference>
<dbReference type="GO" id="GO:0003677">
    <property type="term" value="F:DNA binding"/>
    <property type="evidence" value="ECO:0007669"/>
    <property type="project" value="TreeGrafter"/>
</dbReference>
<dbReference type="Proteomes" id="UP000218231">
    <property type="component" value="Unassembled WGS sequence"/>
</dbReference>
<protein>
    <recommendedName>
        <fullName evidence="7">TAFH domain-containing protein</fullName>
    </recommendedName>
</protein>
<feature type="region of interest" description="Disordered" evidence="6">
    <location>
        <begin position="328"/>
        <end position="387"/>
    </location>
</feature>
<evidence type="ECO:0000313" key="9">
    <source>
        <dbReference type="Proteomes" id="UP000218231"/>
    </source>
</evidence>
<dbReference type="GO" id="GO:0005669">
    <property type="term" value="C:transcription factor TFIID complex"/>
    <property type="evidence" value="ECO:0007669"/>
    <property type="project" value="InterPro"/>
</dbReference>
<dbReference type="SMART" id="SM00549">
    <property type="entry name" value="TAFH"/>
    <property type="match status" value="1"/>
</dbReference>
<dbReference type="PANTHER" id="PTHR15138:SF14">
    <property type="entry name" value="TRANSCRIPTION INITIATION FACTOR TFIID SUBUNIT 4"/>
    <property type="match status" value="1"/>
</dbReference>
<reference evidence="8 9" key="1">
    <citation type="journal article" date="2017" name="Curr. Biol.">
        <title>Genome architecture and evolution of a unichromosomal asexual nematode.</title>
        <authorList>
            <person name="Fradin H."/>
            <person name="Zegar C."/>
            <person name="Gutwein M."/>
            <person name="Lucas J."/>
            <person name="Kovtun M."/>
            <person name="Corcoran D."/>
            <person name="Baugh L.R."/>
            <person name="Kiontke K."/>
            <person name="Gunsalus K."/>
            <person name="Fitch D.H."/>
            <person name="Piano F."/>
        </authorList>
    </citation>
    <scope>NUCLEOTIDE SEQUENCE [LARGE SCALE GENOMIC DNA]</scope>
    <source>
        <strain evidence="8">PF1309</strain>
    </source>
</reference>
<name>A0A2A2K1H9_9BILA</name>
<feature type="region of interest" description="Disordered" evidence="6">
    <location>
        <begin position="104"/>
        <end position="131"/>
    </location>
</feature>
<dbReference type="Gene3D" id="1.20.120.1110">
    <property type="entry name" value="TAFH/NHR1 domain"/>
    <property type="match status" value="1"/>
</dbReference>
<evidence type="ECO:0000259" key="7">
    <source>
        <dbReference type="PROSITE" id="PS51119"/>
    </source>
</evidence>
<dbReference type="Pfam" id="PF05236">
    <property type="entry name" value="TAF4"/>
    <property type="match status" value="1"/>
</dbReference>
<dbReference type="PROSITE" id="PS51119">
    <property type="entry name" value="TAFH"/>
    <property type="match status" value="1"/>
</dbReference>
<dbReference type="InterPro" id="IPR045144">
    <property type="entry name" value="TAF4"/>
</dbReference>
<dbReference type="InterPro" id="IPR007900">
    <property type="entry name" value="TAF4_C"/>
</dbReference>
<keyword evidence="3" id="KW-0805">Transcription regulation</keyword>
<evidence type="ECO:0000256" key="1">
    <source>
        <dbReference type="ARBA" id="ARBA00004123"/>
    </source>
</evidence>
<comment type="caution">
    <text evidence="8">The sequence shown here is derived from an EMBL/GenBank/DDBJ whole genome shotgun (WGS) entry which is preliminary data.</text>
</comment>
<dbReference type="AlphaFoldDB" id="A0A2A2K1H9"/>
<feature type="compositionally biased region" description="Polar residues" evidence="6">
    <location>
        <begin position="300"/>
        <end position="316"/>
    </location>
</feature>
<keyword evidence="4" id="KW-0804">Transcription</keyword>
<feature type="region of interest" description="Disordered" evidence="6">
    <location>
        <begin position="280"/>
        <end position="316"/>
    </location>
</feature>
<evidence type="ECO:0000313" key="8">
    <source>
        <dbReference type="EMBL" id="PAV67750.1"/>
    </source>
</evidence>
<dbReference type="Pfam" id="PF07531">
    <property type="entry name" value="TAFH"/>
    <property type="match status" value="1"/>
</dbReference>
<keyword evidence="5" id="KW-0539">Nucleus</keyword>
<dbReference type="EMBL" id="LIAE01009884">
    <property type="protein sequence ID" value="PAV67750.1"/>
    <property type="molecule type" value="Genomic_DNA"/>
</dbReference>
<gene>
    <name evidence="8" type="ORF">WR25_04247</name>
</gene>
<sequence>MADQQPRRPSGPTFRFVGRSSPNPTGRANSPQIQQQVQDHLGMHHSASMPQVQMQQVGRPMLVQTQPIQPPPIHMQQGGPRQLQPVGPPQHGMGRGQMMIMSPAVSGGAGSPASSTSSGGFGRGAGDANSPDPVNKCIRFFKTLINLSTQNRGNEDPVTVQANTIQVKNLIRNVVYDAMPVDMFTSRLQEVLKSTTQPNLLPFLQKTLPIVREGVRRGDIHIEGISPPPPPNNEMDMRPQNPHAVGLSRQQPPMHMGIPNQSYQPSTTLQHPITRQQMTHAHMPPPTHVQTAPMGPPPSQIQLNQPVRSPKIASSKTEALDEIVASVASGGRQQQSHQVHHPPPMPKPVEAVPVQVQPQQQQQQQQHHHQQQQQQHQQQQQEEESVQVRTYNEPLLKYSLLNADEVMKRITKRMTEPCYLEEEMLILLSDVCESRLREILGELATLAEHRLDPLRLNPNYLQVDDTKRQLKFLEELDRQREEQRENREKDAIYRMSKSKGVDKNIAEKAKEMQRADAEAKRNREANEAAIAALGKSNKPKWDQVTGGTTTSTYRPRTVRANLRDLQALMLSDPRCSRSQVLHKLTLMGPPTTDTL</sequence>
<dbReference type="GO" id="GO:0006367">
    <property type="term" value="P:transcription initiation at RNA polymerase II promoter"/>
    <property type="evidence" value="ECO:0007669"/>
    <property type="project" value="TreeGrafter"/>
</dbReference>
<keyword evidence="9" id="KW-1185">Reference proteome</keyword>
<evidence type="ECO:0000256" key="6">
    <source>
        <dbReference type="SAM" id="MobiDB-lite"/>
    </source>
</evidence>
<dbReference type="STRING" id="2018661.A0A2A2K1H9"/>
<dbReference type="PANTHER" id="PTHR15138">
    <property type="entry name" value="TRANSCRIPTION INITIATION FACTOR TFIID SUBUNIT 4"/>
    <property type="match status" value="1"/>
</dbReference>
<feature type="compositionally biased region" description="Polar residues" evidence="6">
    <location>
        <begin position="20"/>
        <end position="34"/>
    </location>
</feature>
<dbReference type="SUPFAM" id="SSF158553">
    <property type="entry name" value="TAFH domain-like"/>
    <property type="match status" value="1"/>
</dbReference>
<comment type="subcellular location">
    <subcellularLocation>
        <location evidence="1">Nucleus</location>
    </subcellularLocation>
</comment>
<evidence type="ECO:0000256" key="3">
    <source>
        <dbReference type="ARBA" id="ARBA00023015"/>
    </source>
</evidence>
<evidence type="ECO:0000256" key="2">
    <source>
        <dbReference type="ARBA" id="ARBA00006178"/>
    </source>
</evidence>
<dbReference type="InterPro" id="IPR037249">
    <property type="entry name" value="TAFH/NHR1_dom_sf"/>
</dbReference>